<dbReference type="InterPro" id="IPR002821">
    <property type="entry name" value="Hydantoinase_A"/>
</dbReference>
<dbReference type="InterPro" id="IPR045079">
    <property type="entry name" value="Oxoprolinase-like"/>
</dbReference>
<dbReference type="Pfam" id="PF05378">
    <property type="entry name" value="Hydant_A_N"/>
    <property type="match status" value="1"/>
</dbReference>
<dbReference type="PANTHER" id="PTHR11365:SF23">
    <property type="entry name" value="HYPOTHETICAL 5-OXOPROLINASE (EUROFUNG)-RELATED"/>
    <property type="match status" value="1"/>
</dbReference>
<dbReference type="InterPro" id="IPR008040">
    <property type="entry name" value="Hydant_A_N"/>
</dbReference>
<name>A0A5E6M821_9BACT</name>
<feature type="domain" description="Acetophenone carboxylase-like C-terminal" evidence="3">
    <location>
        <begin position="559"/>
        <end position="731"/>
    </location>
</feature>
<dbReference type="InterPro" id="IPR049517">
    <property type="entry name" value="ACX-like_C"/>
</dbReference>
<evidence type="ECO:0000313" key="4">
    <source>
        <dbReference type="EMBL" id="VVM04485.1"/>
    </source>
</evidence>
<feature type="domain" description="Hydantoinase A/oxoprolinase" evidence="1">
    <location>
        <begin position="247"/>
        <end position="550"/>
    </location>
</feature>
<dbReference type="GO" id="GO:0006749">
    <property type="term" value="P:glutathione metabolic process"/>
    <property type="evidence" value="ECO:0007669"/>
    <property type="project" value="TreeGrafter"/>
</dbReference>
<dbReference type="Pfam" id="PF19278">
    <property type="entry name" value="Hydant_A_C"/>
    <property type="match status" value="1"/>
</dbReference>
<evidence type="ECO:0000259" key="3">
    <source>
        <dbReference type="Pfam" id="PF19278"/>
    </source>
</evidence>
<proteinExistence type="predicted"/>
<dbReference type="Proteomes" id="UP000334923">
    <property type="component" value="Unassembled WGS sequence"/>
</dbReference>
<accession>A0A5E6M821</accession>
<dbReference type="AlphaFoldDB" id="A0A5E6M821"/>
<gene>
    <name evidence="4" type="primary">hyuA</name>
    <name evidence="4" type="ORF">MAMT_00117</name>
</gene>
<protein>
    <submittedName>
        <fullName evidence="4">N-methylhydantoinase A</fullName>
        <ecNumber evidence="4">3.5.2.14</ecNumber>
    </submittedName>
</protein>
<evidence type="ECO:0000259" key="1">
    <source>
        <dbReference type="Pfam" id="PF01968"/>
    </source>
</evidence>
<dbReference type="EC" id="3.5.2.14" evidence="4"/>
<feature type="domain" description="Hydantoinase/oxoprolinase N-terminal" evidence="2">
    <location>
        <begin position="55"/>
        <end position="227"/>
    </location>
</feature>
<sequence>MFAGNFYRKIGQMAKPRDGETERERLPVQSRQSLAFTMETAPALSPGRSGSRLLRVAVDTGGTFTDCVALWQGRLFCLKLPSTPHAPEEALLAGIRRLLQDRNPSRIEVVHGTTVGTNAILEQKGARTALLTTEGFEDLLEIGRQNRPKLYALGPSKPAPLVPSERRHGIPERVGVGGEILRPLDPSAVLARKNHLRESGVESVAVVYLFSFANPRHEEETGMLLQDLGLPVSLSCRVLPEHREYERTSTTVLNAYIAPILRRYLGRAEQGVKSLAETTRIEEPQASSLWVMQSNGGALSARYAADYPIQTALSGPAAGVVAAAAWGRLAGFPQVIALDMGGTSTDVTLVGDVEVPSRGGRIGDYPVGIPLLPIQTVAAGGGSIARIDEGGALRVGPESAGADPGPVCYGRGEEITVTDAHLVLGRIGPGGLLGGQMGLDAVRAREFFARFGREHLAALCGSGAEEENAAEKWAQGILDVVNVRMARAIQLVCAESGKDPRDFPLLAYGGAGGLHACDLADALEIRRALIPRDPGLFSALGGLFSDFVRDYVETLLQAQEQTEEEELRRGFARLAARAEEELAADGFAKTERRLSFFLDLRYVGQGFEITTPYTEEYVSQFHRLHEIKYGYADWGRKTEIVALRLQARGIPRKPALFPEKVTGPEEPEESLLYQRPVWFAGRVQTARFYQRERLLPGNRIEGPAVILEYSGTTVIPPAWMAGVDRYRSLVLTREEQ</sequence>
<reference evidence="4 5" key="1">
    <citation type="submission" date="2019-09" db="EMBL/GenBank/DDBJ databases">
        <authorList>
            <person name="Cremers G."/>
        </authorList>
    </citation>
    <scope>NUCLEOTIDE SEQUENCE [LARGE SCALE GENOMIC DNA]</scope>
    <source>
        <strain evidence="4">4A</strain>
    </source>
</reference>
<evidence type="ECO:0000259" key="2">
    <source>
        <dbReference type="Pfam" id="PF05378"/>
    </source>
</evidence>
<dbReference type="Pfam" id="PF01968">
    <property type="entry name" value="Hydantoinase_A"/>
    <property type="match status" value="1"/>
</dbReference>
<dbReference type="EMBL" id="CABFVA020000004">
    <property type="protein sequence ID" value="VVM04485.1"/>
    <property type="molecule type" value="Genomic_DNA"/>
</dbReference>
<keyword evidence="5" id="KW-1185">Reference proteome</keyword>
<dbReference type="GO" id="GO:0047423">
    <property type="term" value="F:N-methylhydantoinase (ATP-hydrolyzing) activity"/>
    <property type="evidence" value="ECO:0007669"/>
    <property type="project" value="UniProtKB-EC"/>
</dbReference>
<dbReference type="GO" id="GO:0005829">
    <property type="term" value="C:cytosol"/>
    <property type="evidence" value="ECO:0007669"/>
    <property type="project" value="TreeGrafter"/>
</dbReference>
<evidence type="ECO:0000313" key="5">
    <source>
        <dbReference type="Proteomes" id="UP000334923"/>
    </source>
</evidence>
<organism evidence="4 5">
    <name type="scientific">Methylacidimicrobium tartarophylax</name>
    <dbReference type="NCBI Taxonomy" id="1041768"/>
    <lineage>
        <taxon>Bacteria</taxon>
        <taxon>Pseudomonadati</taxon>
        <taxon>Verrucomicrobiota</taxon>
        <taxon>Methylacidimicrobium</taxon>
    </lineage>
</organism>
<keyword evidence="4" id="KW-0378">Hydrolase</keyword>
<dbReference type="GO" id="GO:0017168">
    <property type="term" value="F:5-oxoprolinase (ATP-hydrolyzing) activity"/>
    <property type="evidence" value="ECO:0007669"/>
    <property type="project" value="TreeGrafter"/>
</dbReference>
<dbReference type="PANTHER" id="PTHR11365">
    <property type="entry name" value="5-OXOPROLINASE RELATED"/>
    <property type="match status" value="1"/>
</dbReference>